<protein>
    <submittedName>
        <fullName evidence="1">Cupin</fullName>
    </submittedName>
</protein>
<evidence type="ECO:0000313" key="2">
    <source>
        <dbReference type="Proteomes" id="UP000501600"/>
    </source>
</evidence>
<proteinExistence type="predicted"/>
<dbReference type="AlphaFoldDB" id="A0A6H2DNG9"/>
<reference evidence="1 2" key="1">
    <citation type="submission" date="2020-04" db="EMBL/GenBank/DDBJ databases">
        <title>Genome sequence for Sphingorhabdus sp. strain M1.</title>
        <authorList>
            <person name="Park S.-J."/>
        </authorList>
    </citation>
    <scope>NUCLEOTIDE SEQUENCE [LARGE SCALE GENOMIC DNA]</scope>
    <source>
        <strain evidence="1 2">JK6</strain>
    </source>
</reference>
<dbReference type="InterPro" id="IPR014710">
    <property type="entry name" value="RmlC-like_jellyroll"/>
</dbReference>
<evidence type="ECO:0000313" key="1">
    <source>
        <dbReference type="EMBL" id="QJB69301.1"/>
    </source>
</evidence>
<name>A0A6H2DNG9_9SPHN</name>
<dbReference type="Proteomes" id="UP000501600">
    <property type="component" value="Chromosome"/>
</dbReference>
<sequence>MAHNLNKNPIHLGLGATAEVEPEMTGDMEWYAGYGARHGDDGAEGRLVSMYTFTEDWNVWEMHPKGAEVVLCTAGVMTLVQEMPDGSHQSTALKAGEYAVNAPGVWHTADVNGEATAVFITAGEGTEHRER</sequence>
<dbReference type="SUPFAM" id="SSF51182">
    <property type="entry name" value="RmlC-like cupins"/>
    <property type="match status" value="1"/>
</dbReference>
<dbReference type="Gene3D" id="2.60.120.10">
    <property type="entry name" value="Jelly Rolls"/>
    <property type="match status" value="1"/>
</dbReference>
<accession>A0A6H2DNG9</accession>
<dbReference type="EMBL" id="CP051217">
    <property type="protein sequence ID" value="QJB69301.1"/>
    <property type="molecule type" value="Genomic_DNA"/>
</dbReference>
<organism evidence="1 2">
    <name type="scientific">Parasphingorhabdus halotolerans</name>
    <dbReference type="NCBI Taxonomy" id="2725558"/>
    <lineage>
        <taxon>Bacteria</taxon>
        <taxon>Pseudomonadati</taxon>
        <taxon>Pseudomonadota</taxon>
        <taxon>Alphaproteobacteria</taxon>
        <taxon>Sphingomonadales</taxon>
        <taxon>Sphingomonadaceae</taxon>
        <taxon>Parasphingorhabdus</taxon>
    </lineage>
</organism>
<dbReference type="RefSeq" id="WP_168819259.1">
    <property type="nucleotide sequence ID" value="NZ_CP051217.1"/>
</dbReference>
<dbReference type="KEGG" id="phao:HF685_08420"/>
<gene>
    <name evidence="1" type="ORF">HF685_08420</name>
</gene>
<keyword evidence="2" id="KW-1185">Reference proteome</keyword>
<dbReference type="InterPro" id="IPR011051">
    <property type="entry name" value="RmlC_Cupin_sf"/>
</dbReference>